<gene>
    <name evidence="2" type="ORF">ACJMK2_020913</name>
</gene>
<keyword evidence="1" id="KW-0472">Membrane</keyword>
<keyword evidence="1" id="KW-0812">Transmembrane</keyword>
<organism evidence="2 3">
    <name type="scientific">Sinanodonta woodiana</name>
    <name type="common">Chinese pond mussel</name>
    <name type="synonym">Anodonta woodiana</name>
    <dbReference type="NCBI Taxonomy" id="1069815"/>
    <lineage>
        <taxon>Eukaryota</taxon>
        <taxon>Metazoa</taxon>
        <taxon>Spiralia</taxon>
        <taxon>Lophotrochozoa</taxon>
        <taxon>Mollusca</taxon>
        <taxon>Bivalvia</taxon>
        <taxon>Autobranchia</taxon>
        <taxon>Heteroconchia</taxon>
        <taxon>Palaeoheterodonta</taxon>
        <taxon>Unionida</taxon>
        <taxon>Unionoidea</taxon>
        <taxon>Unionidae</taxon>
        <taxon>Unioninae</taxon>
        <taxon>Sinanodonta</taxon>
    </lineage>
</organism>
<evidence type="ECO:0000313" key="2">
    <source>
        <dbReference type="EMBL" id="KAL3842940.1"/>
    </source>
</evidence>
<accession>A0ABD3U1Q1</accession>
<dbReference type="Proteomes" id="UP001634394">
    <property type="component" value="Unassembled WGS sequence"/>
</dbReference>
<feature type="transmembrane region" description="Helical" evidence="1">
    <location>
        <begin position="6"/>
        <end position="25"/>
    </location>
</feature>
<protein>
    <submittedName>
        <fullName evidence="2">Uncharacterized protein</fullName>
    </submittedName>
</protein>
<name>A0ABD3U1Q1_SINWO</name>
<dbReference type="AlphaFoldDB" id="A0ABD3U1Q1"/>
<evidence type="ECO:0000256" key="1">
    <source>
        <dbReference type="SAM" id="Phobius"/>
    </source>
</evidence>
<reference evidence="2 3" key="1">
    <citation type="submission" date="2024-11" db="EMBL/GenBank/DDBJ databases">
        <title>Chromosome-level genome assembly of the freshwater bivalve Anodonta woodiana.</title>
        <authorList>
            <person name="Chen X."/>
        </authorList>
    </citation>
    <scope>NUCLEOTIDE SEQUENCE [LARGE SCALE GENOMIC DNA]</scope>
    <source>
        <strain evidence="2">MN2024</strain>
        <tissue evidence="2">Gills</tissue>
    </source>
</reference>
<keyword evidence="3" id="KW-1185">Reference proteome</keyword>
<sequence length="67" mass="7684">MQSFVQIALAWLGLERYVAMWLLFFSRDIQITQLHIQMLHSTPCIQPLDGELDTESIAETKKAIPPV</sequence>
<proteinExistence type="predicted"/>
<comment type="caution">
    <text evidence="2">The sequence shown here is derived from an EMBL/GenBank/DDBJ whole genome shotgun (WGS) entry which is preliminary data.</text>
</comment>
<dbReference type="EMBL" id="JBJQND010000017">
    <property type="protein sequence ID" value="KAL3842940.1"/>
    <property type="molecule type" value="Genomic_DNA"/>
</dbReference>
<keyword evidence="1" id="KW-1133">Transmembrane helix</keyword>
<evidence type="ECO:0000313" key="3">
    <source>
        <dbReference type="Proteomes" id="UP001634394"/>
    </source>
</evidence>